<reference evidence="1 2" key="1">
    <citation type="submission" date="2020-12" db="EMBL/GenBank/DDBJ databases">
        <authorList>
            <person name="Kusuma A.B."/>
            <person name="Nouioui I."/>
            <person name="Goodfellow M."/>
        </authorList>
    </citation>
    <scope>NUCLEOTIDE SEQUENCE [LARGE SCALE GENOMIC DNA]</scope>
    <source>
        <strain evidence="1 2">DSM 41764</strain>
    </source>
</reference>
<keyword evidence="2" id="KW-1185">Reference proteome</keyword>
<dbReference type="EMBL" id="JAEEAQ010000052">
    <property type="protein sequence ID" value="MBI0313055.1"/>
    <property type="molecule type" value="Genomic_DNA"/>
</dbReference>
<gene>
    <name evidence="1" type="ORF">JBF12_08625</name>
</gene>
<proteinExistence type="predicted"/>
<name>A0ABS0R6P2_9ACTN</name>
<dbReference type="Proteomes" id="UP000638849">
    <property type="component" value="Unassembled WGS sequence"/>
</dbReference>
<protein>
    <submittedName>
        <fullName evidence="1">Uncharacterized protein</fullName>
    </submittedName>
</protein>
<evidence type="ECO:0000313" key="2">
    <source>
        <dbReference type="Proteomes" id="UP000638849"/>
    </source>
</evidence>
<evidence type="ECO:0000313" key="1">
    <source>
        <dbReference type="EMBL" id="MBI0313055.1"/>
    </source>
</evidence>
<comment type="caution">
    <text evidence="1">The sequence shown here is derived from an EMBL/GenBank/DDBJ whole genome shotgun (WGS) entry which is preliminary data.</text>
</comment>
<organism evidence="1 2">
    <name type="scientific">Streptomyces javensis</name>
    <dbReference type="NCBI Taxonomy" id="114698"/>
    <lineage>
        <taxon>Bacteria</taxon>
        <taxon>Bacillati</taxon>
        <taxon>Actinomycetota</taxon>
        <taxon>Actinomycetes</taxon>
        <taxon>Kitasatosporales</taxon>
        <taxon>Streptomycetaceae</taxon>
        <taxon>Streptomyces</taxon>
        <taxon>Streptomyces violaceusniger group</taxon>
    </lineage>
</organism>
<sequence length="72" mass="7637">MLVKISEAFTDSTTDDVVRAAEQIVALKAVRACVTEIESLSTTAPGRLAGHLMMAETLLMEIPTVFGEPSTA</sequence>
<accession>A0ABS0R6P2</accession>